<organism evidence="1 2">
    <name type="scientific">Trapa natans</name>
    <name type="common">Water chestnut</name>
    <dbReference type="NCBI Taxonomy" id="22666"/>
    <lineage>
        <taxon>Eukaryota</taxon>
        <taxon>Viridiplantae</taxon>
        <taxon>Streptophyta</taxon>
        <taxon>Embryophyta</taxon>
        <taxon>Tracheophyta</taxon>
        <taxon>Spermatophyta</taxon>
        <taxon>Magnoliopsida</taxon>
        <taxon>eudicotyledons</taxon>
        <taxon>Gunneridae</taxon>
        <taxon>Pentapetalae</taxon>
        <taxon>rosids</taxon>
        <taxon>malvids</taxon>
        <taxon>Myrtales</taxon>
        <taxon>Lythraceae</taxon>
        <taxon>Trapa</taxon>
    </lineage>
</organism>
<name>A0AAN7MEM5_TRANT</name>
<evidence type="ECO:0000313" key="1">
    <source>
        <dbReference type="EMBL" id="KAK4804009.1"/>
    </source>
</evidence>
<keyword evidence="2" id="KW-1185">Reference proteome</keyword>
<proteinExistence type="predicted"/>
<comment type="caution">
    <text evidence="1">The sequence shown here is derived from an EMBL/GenBank/DDBJ whole genome shotgun (WGS) entry which is preliminary data.</text>
</comment>
<protein>
    <submittedName>
        <fullName evidence="1">Uncharacterized protein</fullName>
    </submittedName>
</protein>
<dbReference type="Proteomes" id="UP001346149">
    <property type="component" value="Unassembled WGS sequence"/>
</dbReference>
<dbReference type="EMBL" id="JAXQNO010000001">
    <property type="protein sequence ID" value="KAK4804009.1"/>
    <property type="molecule type" value="Genomic_DNA"/>
</dbReference>
<reference evidence="1 2" key="1">
    <citation type="journal article" date="2023" name="Hortic Res">
        <title>Pangenome of water caltrop reveals structural variations and asymmetric subgenome divergence after allopolyploidization.</title>
        <authorList>
            <person name="Zhang X."/>
            <person name="Chen Y."/>
            <person name="Wang L."/>
            <person name="Yuan Y."/>
            <person name="Fang M."/>
            <person name="Shi L."/>
            <person name="Lu R."/>
            <person name="Comes H.P."/>
            <person name="Ma Y."/>
            <person name="Chen Y."/>
            <person name="Huang G."/>
            <person name="Zhou Y."/>
            <person name="Zheng Z."/>
            <person name="Qiu Y."/>
        </authorList>
    </citation>
    <scope>NUCLEOTIDE SEQUENCE [LARGE SCALE GENOMIC DNA]</scope>
    <source>
        <strain evidence="1">F231</strain>
    </source>
</reference>
<evidence type="ECO:0000313" key="2">
    <source>
        <dbReference type="Proteomes" id="UP001346149"/>
    </source>
</evidence>
<accession>A0AAN7MEM5</accession>
<gene>
    <name evidence="1" type="ORF">SAY86_003826</name>
</gene>
<sequence length="109" mass="12214">MAVFMGVTFSQSESPETRSHCKVDIEDDTDRSLLVYEVISLACYLLSSLVAKALSIELSTYLFRDVGKFIRFGSMFTRDSMLMPPWVPSSAASSSRRPWSTWLRFASGG</sequence>
<dbReference type="AlphaFoldDB" id="A0AAN7MEM5"/>